<dbReference type="AlphaFoldDB" id="A0A1I6L2J3"/>
<proteinExistence type="predicted"/>
<gene>
    <name evidence="2" type="ORF">SAMN05421771_0130</name>
</gene>
<evidence type="ECO:0000313" key="2">
    <source>
        <dbReference type="EMBL" id="SFR97430.1"/>
    </source>
</evidence>
<feature type="region of interest" description="Disordered" evidence="1">
    <location>
        <begin position="1"/>
        <end position="21"/>
    </location>
</feature>
<dbReference type="InterPro" id="IPR025528">
    <property type="entry name" value="BrnA_antitoxin"/>
</dbReference>
<organism evidence="2 3">
    <name type="scientific">Granulicella pectinivorans</name>
    <dbReference type="NCBI Taxonomy" id="474950"/>
    <lineage>
        <taxon>Bacteria</taxon>
        <taxon>Pseudomonadati</taxon>
        <taxon>Acidobacteriota</taxon>
        <taxon>Terriglobia</taxon>
        <taxon>Terriglobales</taxon>
        <taxon>Acidobacteriaceae</taxon>
        <taxon>Granulicella</taxon>
    </lineage>
</organism>
<sequence>MKADTSKEPKMVVYRRNPGDPLTERQKANIAELLANPNRVIDTSDIPELSEEAWKTAVRGKFYRPVKKAVSLRLDADVIAWLKRDGEGYQTRANRMLRELMLKDMKSA</sequence>
<accession>A0A1I6L2J3</accession>
<feature type="compositionally biased region" description="Basic and acidic residues" evidence="1">
    <location>
        <begin position="1"/>
        <end position="10"/>
    </location>
</feature>
<reference evidence="2 3" key="1">
    <citation type="submission" date="2016-10" db="EMBL/GenBank/DDBJ databases">
        <authorList>
            <person name="de Groot N.N."/>
        </authorList>
    </citation>
    <scope>NUCLEOTIDE SEQUENCE [LARGE SCALE GENOMIC DNA]</scope>
    <source>
        <strain evidence="2 3">DSM 21001</strain>
    </source>
</reference>
<dbReference type="STRING" id="474950.SAMN05421771_0130"/>
<dbReference type="RefSeq" id="WP_245781604.1">
    <property type="nucleotide sequence ID" value="NZ_FOZL01000001.1"/>
</dbReference>
<name>A0A1I6L2J3_9BACT</name>
<dbReference type="EMBL" id="FOZL01000001">
    <property type="protein sequence ID" value="SFR97430.1"/>
    <property type="molecule type" value="Genomic_DNA"/>
</dbReference>
<evidence type="ECO:0000313" key="3">
    <source>
        <dbReference type="Proteomes" id="UP000199024"/>
    </source>
</evidence>
<dbReference type="Proteomes" id="UP000199024">
    <property type="component" value="Unassembled WGS sequence"/>
</dbReference>
<evidence type="ECO:0000256" key="1">
    <source>
        <dbReference type="SAM" id="MobiDB-lite"/>
    </source>
</evidence>
<protein>
    <submittedName>
        <fullName evidence="2">Uncharacterized conserved protein, DUF4415 family</fullName>
    </submittedName>
</protein>
<keyword evidence="3" id="KW-1185">Reference proteome</keyword>
<dbReference type="Pfam" id="PF14384">
    <property type="entry name" value="BrnA_antitoxin"/>
    <property type="match status" value="1"/>
</dbReference>